<feature type="compositionally biased region" description="Polar residues" evidence="1">
    <location>
        <begin position="148"/>
        <end position="160"/>
    </location>
</feature>
<dbReference type="EMBL" id="AUSU01006573">
    <property type="protein sequence ID" value="EPS61826.1"/>
    <property type="molecule type" value="Genomic_DNA"/>
</dbReference>
<sequence length="199" mass="22214">MFRQQQQIPRRISNGYYHQRPGGIKVKQVVQVILLLGVFTLLVYQVQDSHRNTKLSEKVLLGRKDLKDHHRHQNLDDKRTFEDNEDEAKEDDGDEDIRNVVEVDRLIIESPSPSPETAADDKDGSGSSSAAEEDDSDSSRALKISEISAPSRSYDNSFIDSNGEDDGGVAPTSYFLHERDCRGDFCSSAESPTEGPGMD</sequence>
<name>S8CBR4_9LAMI</name>
<dbReference type="PANTHER" id="PTHR33700">
    <property type="entry name" value="MYB-LIKE PROTEIN X"/>
    <property type="match status" value="1"/>
</dbReference>
<keyword evidence="2" id="KW-0472">Membrane</keyword>
<feature type="compositionally biased region" description="Basic and acidic residues" evidence="1">
    <location>
        <begin position="96"/>
        <end position="107"/>
    </location>
</feature>
<feature type="transmembrane region" description="Helical" evidence="2">
    <location>
        <begin position="29"/>
        <end position="46"/>
    </location>
</feature>
<dbReference type="AlphaFoldDB" id="S8CBR4"/>
<comment type="caution">
    <text evidence="3">The sequence shown here is derived from an EMBL/GenBank/DDBJ whole genome shotgun (WGS) entry which is preliminary data.</text>
</comment>
<feature type="compositionally biased region" description="Acidic residues" evidence="1">
    <location>
        <begin position="83"/>
        <end position="95"/>
    </location>
</feature>
<gene>
    <name evidence="3" type="ORF">M569_12967</name>
</gene>
<keyword evidence="2" id="KW-0812">Transmembrane</keyword>
<evidence type="ECO:0000313" key="3">
    <source>
        <dbReference type="EMBL" id="EPS61826.1"/>
    </source>
</evidence>
<protein>
    <submittedName>
        <fullName evidence="3">Uncharacterized protein</fullName>
    </submittedName>
</protein>
<keyword evidence="2" id="KW-1133">Transmembrane helix</keyword>
<evidence type="ECO:0000256" key="2">
    <source>
        <dbReference type="SAM" id="Phobius"/>
    </source>
</evidence>
<organism evidence="3 4">
    <name type="scientific">Genlisea aurea</name>
    <dbReference type="NCBI Taxonomy" id="192259"/>
    <lineage>
        <taxon>Eukaryota</taxon>
        <taxon>Viridiplantae</taxon>
        <taxon>Streptophyta</taxon>
        <taxon>Embryophyta</taxon>
        <taxon>Tracheophyta</taxon>
        <taxon>Spermatophyta</taxon>
        <taxon>Magnoliopsida</taxon>
        <taxon>eudicotyledons</taxon>
        <taxon>Gunneridae</taxon>
        <taxon>Pentapetalae</taxon>
        <taxon>asterids</taxon>
        <taxon>lamiids</taxon>
        <taxon>Lamiales</taxon>
        <taxon>Lentibulariaceae</taxon>
        <taxon>Genlisea</taxon>
    </lineage>
</organism>
<feature type="region of interest" description="Disordered" evidence="1">
    <location>
        <begin position="70"/>
        <end position="172"/>
    </location>
</feature>
<accession>S8CBR4</accession>
<feature type="compositionally biased region" description="Basic and acidic residues" evidence="1">
    <location>
        <begin position="70"/>
        <end position="82"/>
    </location>
</feature>
<evidence type="ECO:0000313" key="4">
    <source>
        <dbReference type="Proteomes" id="UP000015453"/>
    </source>
</evidence>
<evidence type="ECO:0000256" key="1">
    <source>
        <dbReference type="SAM" id="MobiDB-lite"/>
    </source>
</evidence>
<proteinExistence type="predicted"/>
<dbReference type="PANTHER" id="PTHR33700:SF4">
    <property type="entry name" value="MYB-LIKE PROTEIN X"/>
    <property type="match status" value="1"/>
</dbReference>
<dbReference type="Proteomes" id="UP000015453">
    <property type="component" value="Unassembled WGS sequence"/>
</dbReference>
<keyword evidence="4" id="KW-1185">Reference proteome</keyword>
<reference evidence="3 4" key="1">
    <citation type="journal article" date="2013" name="BMC Genomics">
        <title>The miniature genome of a carnivorous plant Genlisea aurea contains a low number of genes and short non-coding sequences.</title>
        <authorList>
            <person name="Leushkin E.V."/>
            <person name="Sutormin R.A."/>
            <person name="Nabieva E.R."/>
            <person name="Penin A.A."/>
            <person name="Kondrashov A.S."/>
            <person name="Logacheva M.D."/>
        </authorList>
    </citation>
    <scope>NUCLEOTIDE SEQUENCE [LARGE SCALE GENOMIC DNA]</scope>
</reference>